<evidence type="ECO:0000313" key="6">
    <source>
        <dbReference type="EMBL" id="RLM61561.1"/>
    </source>
</evidence>
<keyword evidence="1 3" id="KW-0479">Metal-binding</keyword>
<dbReference type="InterPro" id="IPR027443">
    <property type="entry name" value="IPNS-like_sf"/>
</dbReference>
<dbReference type="Pfam" id="PF03171">
    <property type="entry name" value="2OG-FeII_Oxy"/>
    <property type="match status" value="1"/>
</dbReference>
<protein>
    <recommendedName>
        <fullName evidence="5">Fe2OG dioxygenase domain-containing protein</fullName>
    </recommendedName>
</protein>
<keyword evidence="7" id="KW-1185">Reference proteome</keyword>
<sequence>MASGKGSARPRMRARASGRPPTAAACATWETSSGHTAILRSEMDLKKTKIFTLSGDRPECSDTVARFAKNMQDLQRKVGTMILKSLGVQRSTSSALFYNVRLVHYGSLSETGTTTGLSMQPHRDCMGAELHIFIDHDVEGLEVQVGDGSWVAVPPEHDTVTVVAGELLTVVTNGKVPAGVHRVRTPSDRERLSALFVSTPKEGATVRPLECTTTAASVTTLISGSPEMGAS</sequence>
<dbReference type="PANTHER" id="PTHR47991">
    <property type="entry name" value="OXOGLUTARATE/IRON-DEPENDENT DIOXYGENASE"/>
    <property type="match status" value="1"/>
</dbReference>
<dbReference type="InterPro" id="IPR005123">
    <property type="entry name" value="Oxoglu/Fe-dep_dioxygenase_dom"/>
</dbReference>
<comment type="similarity">
    <text evidence="3">Belongs to the iron/ascorbate-dependent oxidoreductase family.</text>
</comment>
<dbReference type="Proteomes" id="UP000275267">
    <property type="component" value="Unassembled WGS sequence"/>
</dbReference>
<evidence type="ECO:0000256" key="2">
    <source>
        <dbReference type="ARBA" id="ARBA00023004"/>
    </source>
</evidence>
<keyword evidence="3" id="KW-0560">Oxidoreductase</keyword>
<feature type="region of interest" description="Disordered" evidence="4">
    <location>
        <begin position="1"/>
        <end position="27"/>
    </location>
</feature>
<dbReference type="GO" id="GO:0016491">
    <property type="term" value="F:oxidoreductase activity"/>
    <property type="evidence" value="ECO:0007669"/>
    <property type="project" value="UniProtKB-KW"/>
</dbReference>
<feature type="domain" description="Fe2OG dioxygenase" evidence="5">
    <location>
        <begin position="91"/>
        <end position="200"/>
    </location>
</feature>
<dbReference type="Gene3D" id="2.60.120.330">
    <property type="entry name" value="B-lactam Antibiotic, Isopenicillin N Synthase, Chain"/>
    <property type="match status" value="1"/>
</dbReference>
<evidence type="ECO:0000313" key="7">
    <source>
        <dbReference type="Proteomes" id="UP000275267"/>
    </source>
</evidence>
<dbReference type="InterPro" id="IPR050295">
    <property type="entry name" value="Plant_2OG-oxidoreductases"/>
</dbReference>
<proteinExistence type="inferred from homology"/>
<keyword evidence="2 3" id="KW-0408">Iron</keyword>
<name>A0A3L6PNY8_PANMI</name>
<dbReference type="STRING" id="4540.A0A3L6PNY8"/>
<gene>
    <name evidence="6" type="ORF">C2845_PM14G11470</name>
</gene>
<evidence type="ECO:0000256" key="1">
    <source>
        <dbReference type="ARBA" id="ARBA00022723"/>
    </source>
</evidence>
<reference evidence="7" key="1">
    <citation type="journal article" date="2019" name="Nat. Commun.">
        <title>The genome of broomcorn millet.</title>
        <authorList>
            <person name="Zou C."/>
            <person name="Miki D."/>
            <person name="Li D."/>
            <person name="Tang Q."/>
            <person name="Xiao L."/>
            <person name="Rajput S."/>
            <person name="Deng P."/>
            <person name="Jia W."/>
            <person name="Huang R."/>
            <person name="Zhang M."/>
            <person name="Sun Y."/>
            <person name="Hu J."/>
            <person name="Fu X."/>
            <person name="Schnable P.S."/>
            <person name="Li F."/>
            <person name="Zhang H."/>
            <person name="Feng B."/>
            <person name="Zhu X."/>
            <person name="Liu R."/>
            <person name="Schnable J.C."/>
            <person name="Zhu J.-K."/>
            <person name="Zhang H."/>
        </authorList>
    </citation>
    <scope>NUCLEOTIDE SEQUENCE [LARGE SCALE GENOMIC DNA]</scope>
</reference>
<dbReference type="PROSITE" id="PS51471">
    <property type="entry name" value="FE2OG_OXY"/>
    <property type="match status" value="1"/>
</dbReference>
<dbReference type="InterPro" id="IPR044861">
    <property type="entry name" value="IPNS-like_FE2OG_OXY"/>
</dbReference>
<dbReference type="OrthoDB" id="288590at2759"/>
<dbReference type="AlphaFoldDB" id="A0A3L6PNY8"/>
<dbReference type="GO" id="GO:0046872">
    <property type="term" value="F:metal ion binding"/>
    <property type="evidence" value="ECO:0007669"/>
    <property type="project" value="UniProtKB-KW"/>
</dbReference>
<accession>A0A3L6PNY8</accession>
<evidence type="ECO:0000259" key="5">
    <source>
        <dbReference type="PROSITE" id="PS51471"/>
    </source>
</evidence>
<comment type="caution">
    <text evidence="6">The sequence shown here is derived from an EMBL/GenBank/DDBJ whole genome shotgun (WGS) entry which is preliminary data.</text>
</comment>
<organism evidence="6 7">
    <name type="scientific">Panicum miliaceum</name>
    <name type="common">Proso millet</name>
    <name type="synonym">Broomcorn millet</name>
    <dbReference type="NCBI Taxonomy" id="4540"/>
    <lineage>
        <taxon>Eukaryota</taxon>
        <taxon>Viridiplantae</taxon>
        <taxon>Streptophyta</taxon>
        <taxon>Embryophyta</taxon>
        <taxon>Tracheophyta</taxon>
        <taxon>Spermatophyta</taxon>
        <taxon>Magnoliopsida</taxon>
        <taxon>Liliopsida</taxon>
        <taxon>Poales</taxon>
        <taxon>Poaceae</taxon>
        <taxon>PACMAD clade</taxon>
        <taxon>Panicoideae</taxon>
        <taxon>Panicodae</taxon>
        <taxon>Paniceae</taxon>
        <taxon>Panicinae</taxon>
        <taxon>Panicum</taxon>
        <taxon>Panicum sect. Panicum</taxon>
    </lineage>
</organism>
<evidence type="ECO:0000256" key="4">
    <source>
        <dbReference type="SAM" id="MobiDB-lite"/>
    </source>
</evidence>
<dbReference type="EMBL" id="PQIB02000016">
    <property type="protein sequence ID" value="RLM61561.1"/>
    <property type="molecule type" value="Genomic_DNA"/>
</dbReference>
<dbReference type="SUPFAM" id="SSF51197">
    <property type="entry name" value="Clavaminate synthase-like"/>
    <property type="match status" value="1"/>
</dbReference>
<evidence type="ECO:0000256" key="3">
    <source>
        <dbReference type="RuleBase" id="RU003682"/>
    </source>
</evidence>